<comment type="caution">
    <text evidence="2">The sequence shown here is derived from an EMBL/GenBank/DDBJ whole genome shotgun (WGS) entry which is preliminary data.</text>
</comment>
<accession>A0A8S1B9M9</accession>
<evidence type="ECO:0000313" key="3">
    <source>
        <dbReference type="Proteomes" id="UP000494256"/>
    </source>
</evidence>
<organism evidence="2 3">
    <name type="scientific">Arctia plantaginis</name>
    <name type="common">Wood tiger moth</name>
    <name type="synonym">Phalaena plantaginis</name>
    <dbReference type="NCBI Taxonomy" id="874455"/>
    <lineage>
        <taxon>Eukaryota</taxon>
        <taxon>Metazoa</taxon>
        <taxon>Ecdysozoa</taxon>
        <taxon>Arthropoda</taxon>
        <taxon>Hexapoda</taxon>
        <taxon>Insecta</taxon>
        <taxon>Pterygota</taxon>
        <taxon>Neoptera</taxon>
        <taxon>Endopterygota</taxon>
        <taxon>Lepidoptera</taxon>
        <taxon>Glossata</taxon>
        <taxon>Ditrysia</taxon>
        <taxon>Noctuoidea</taxon>
        <taxon>Erebidae</taxon>
        <taxon>Arctiinae</taxon>
        <taxon>Arctia</taxon>
    </lineage>
</organism>
<dbReference type="Gene3D" id="3.15.10.30">
    <property type="entry name" value="Haemolymph juvenile hormone binding protein"/>
    <property type="match status" value="2"/>
</dbReference>
<evidence type="ECO:0000313" key="2">
    <source>
        <dbReference type="EMBL" id="CAB3254897.1"/>
    </source>
</evidence>
<dbReference type="InterPro" id="IPR010562">
    <property type="entry name" value="Haemolymph_juvenile_hormone-bd"/>
</dbReference>
<protein>
    <submittedName>
        <fullName evidence="2">Uncharacterized protein</fullName>
    </submittedName>
</protein>
<dbReference type="AlphaFoldDB" id="A0A8S1B9M9"/>
<dbReference type="EMBL" id="CADEBD010000422">
    <property type="protein sequence ID" value="CAB3254897.1"/>
    <property type="molecule type" value="Genomic_DNA"/>
</dbReference>
<name>A0A8S1B9M9_ARCPL</name>
<dbReference type="OrthoDB" id="267048at2759"/>
<dbReference type="Pfam" id="PF06585">
    <property type="entry name" value="JHBP"/>
    <property type="match status" value="2"/>
</dbReference>
<sequence>MLVTGLFILSVLCGQNVSYGKKLFCGIEDSDCLTNIAKYTYDDMVNGCLKGVPSSDPLIVDMIEGRLPTMKYFLYNVTFSGLGNCIPELMKFNKNDSTLVYNIACKHLLVEGQYDVRGRLDSMFVRGKGGYIKNYYDYAFLFTLEFDQYFDKNEKLHIHIKNYNFNIDPRGKLEYNFKNMLIGDSEKSLAFGNFSDKNLELKLNADIKSSSSVPTTSKMQLNVVFTLLLICCHNVLCSVKICDFANPECTTLGASKKYEEFVNGYTEGHSSSDPLFIDVIQADTTNLKHTKYNVSLSGMRHCNTELLKLNIKEKTGQYHLLCKHLIVEGQYEVKGEIGSKLLEGKGHFKENLYEYGLLFSFNYKINVEKTGRHLFPDPITVKLDPRGRVDYNFNDNNEQSKNGHGITNEDWKIVEDSAHSTIMYKLLDIFKQNIRVYLKLVSIEHIWH</sequence>
<proteinExistence type="predicted"/>
<dbReference type="InterPro" id="IPR038606">
    <property type="entry name" value="To_sf"/>
</dbReference>
<dbReference type="GO" id="GO:0005615">
    <property type="term" value="C:extracellular space"/>
    <property type="evidence" value="ECO:0007669"/>
    <property type="project" value="TreeGrafter"/>
</dbReference>
<dbReference type="PANTHER" id="PTHR11008">
    <property type="entry name" value="PROTEIN TAKEOUT-LIKE PROTEIN"/>
    <property type="match status" value="1"/>
</dbReference>
<gene>
    <name evidence="2" type="ORF">APLA_LOCUS15033</name>
</gene>
<feature type="signal peptide" evidence="1">
    <location>
        <begin position="1"/>
        <end position="20"/>
    </location>
</feature>
<keyword evidence="1" id="KW-0732">Signal</keyword>
<dbReference type="Proteomes" id="UP000494256">
    <property type="component" value="Unassembled WGS sequence"/>
</dbReference>
<feature type="chain" id="PRO_5035829422" evidence="1">
    <location>
        <begin position="21"/>
        <end position="448"/>
    </location>
</feature>
<reference evidence="2 3" key="1">
    <citation type="submission" date="2020-04" db="EMBL/GenBank/DDBJ databases">
        <authorList>
            <person name="Wallbank WR R."/>
            <person name="Pardo Diaz C."/>
            <person name="Kozak K."/>
            <person name="Martin S."/>
            <person name="Jiggins C."/>
            <person name="Moest M."/>
            <person name="Warren A I."/>
            <person name="Byers J.R.P. K."/>
            <person name="Montejo-Kovacevich G."/>
            <person name="Yen C E."/>
        </authorList>
    </citation>
    <scope>NUCLEOTIDE SEQUENCE [LARGE SCALE GENOMIC DNA]</scope>
</reference>
<dbReference type="PANTHER" id="PTHR11008:SF32">
    <property type="entry name" value="CIRCADIAN CLOCK-CONTROLLED PROTEIN DAYWAKE-RELATED"/>
    <property type="match status" value="1"/>
</dbReference>
<evidence type="ECO:0000256" key="1">
    <source>
        <dbReference type="SAM" id="SignalP"/>
    </source>
</evidence>